<gene>
    <name evidence="2" type="ORF">GCM10018793_68390</name>
</gene>
<organism evidence="2 3">
    <name type="scientific">Streptomyces sulfonofaciens</name>
    <dbReference type="NCBI Taxonomy" id="68272"/>
    <lineage>
        <taxon>Bacteria</taxon>
        <taxon>Bacillati</taxon>
        <taxon>Actinomycetota</taxon>
        <taxon>Actinomycetes</taxon>
        <taxon>Kitasatosporales</taxon>
        <taxon>Streptomycetaceae</taxon>
        <taxon>Streptomyces</taxon>
    </lineage>
</organism>
<reference evidence="2" key="1">
    <citation type="journal article" date="2014" name="Int. J. Syst. Evol. Microbiol.">
        <title>Complete genome sequence of Corynebacterium casei LMG S-19264T (=DSM 44701T), isolated from a smear-ripened cheese.</title>
        <authorList>
            <consortium name="US DOE Joint Genome Institute (JGI-PGF)"/>
            <person name="Walter F."/>
            <person name="Albersmeier A."/>
            <person name="Kalinowski J."/>
            <person name="Ruckert C."/>
        </authorList>
    </citation>
    <scope>NUCLEOTIDE SEQUENCE</scope>
    <source>
        <strain evidence="2">JCM 5069</strain>
    </source>
</reference>
<dbReference type="AlphaFoldDB" id="A0A919GQG9"/>
<comment type="caution">
    <text evidence="2">The sequence shown here is derived from an EMBL/GenBank/DDBJ whole genome shotgun (WGS) entry which is preliminary data.</text>
</comment>
<dbReference type="Proteomes" id="UP000603708">
    <property type="component" value="Unassembled WGS sequence"/>
</dbReference>
<keyword evidence="1" id="KW-0732">Signal</keyword>
<keyword evidence="3" id="KW-1185">Reference proteome</keyword>
<accession>A0A919GQG9</accession>
<feature type="chain" id="PRO_5037111317" description="Secreted protein" evidence="1">
    <location>
        <begin position="30"/>
        <end position="147"/>
    </location>
</feature>
<proteinExistence type="predicted"/>
<evidence type="ECO:0000313" key="2">
    <source>
        <dbReference type="EMBL" id="GHH88499.1"/>
    </source>
</evidence>
<reference evidence="2" key="2">
    <citation type="submission" date="2020-09" db="EMBL/GenBank/DDBJ databases">
        <authorList>
            <person name="Sun Q."/>
            <person name="Ohkuma M."/>
        </authorList>
    </citation>
    <scope>NUCLEOTIDE SEQUENCE</scope>
    <source>
        <strain evidence="2">JCM 5069</strain>
    </source>
</reference>
<evidence type="ECO:0000313" key="3">
    <source>
        <dbReference type="Proteomes" id="UP000603708"/>
    </source>
</evidence>
<sequence>MISYRRWSVLSVTVTAVGALALAAGPAAAAYNDSFGVNTWGLPGNACGSVDFVDNGTWPSGSTNDDYVVVHDWCSDGHGVKAWAWKNGVLLGSKYNGNGLAGAPVYWDPVGNVLPDDTVGLKVCLVDGSADPTPSNCESAERMSVDG</sequence>
<dbReference type="EMBL" id="BNCD01000037">
    <property type="protein sequence ID" value="GHH88499.1"/>
    <property type="molecule type" value="Genomic_DNA"/>
</dbReference>
<evidence type="ECO:0000256" key="1">
    <source>
        <dbReference type="SAM" id="SignalP"/>
    </source>
</evidence>
<feature type="signal peptide" evidence="1">
    <location>
        <begin position="1"/>
        <end position="29"/>
    </location>
</feature>
<evidence type="ECO:0008006" key="4">
    <source>
        <dbReference type="Google" id="ProtNLM"/>
    </source>
</evidence>
<protein>
    <recommendedName>
        <fullName evidence="4">Secreted protein</fullName>
    </recommendedName>
</protein>
<dbReference type="RefSeq" id="WP_189938873.1">
    <property type="nucleotide sequence ID" value="NZ_BNCD01000037.1"/>
</dbReference>
<name>A0A919GQG9_9ACTN</name>